<dbReference type="GO" id="GO:0016787">
    <property type="term" value="F:hydrolase activity"/>
    <property type="evidence" value="ECO:0007669"/>
    <property type="project" value="UniProtKB-KW"/>
</dbReference>
<organism evidence="10 11">
    <name type="scientific">Phytophthora fragariaefolia</name>
    <dbReference type="NCBI Taxonomy" id="1490495"/>
    <lineage>
        <taxon>Eukaryota</taxon>
        <taxon>Sar</taxon>
        <taxon>Stramenopiles</taxon>
        <taxon>Oomycota</taxon>
        <taxon>Peronosporomycetes</taxon>
        <taxon>Peronosporales</taxon>
        <taxon>Peronosporaceae</taxon>
        <taxon>Phytophthora</taxon>
    </lineage>
</organism>
<dbReference type="SUPFAM" id="SSF53098">
    <property type="entry name" value="Ribonuclease H-like"/>
    <property type="match status" value="1"/>
</dbReference>
<keyword evidence="5" id="KW-0378">Hydrolase</keyword>
<dbReference type="Gene3D" id="3.30.420.10">
    <property type="entry name" value="Ribonuclease H-like superfamily/Ribonuclease H"/>
    <property type="match status" value="1"/>
</dbReference>
<dbReference type="PANTHER" id="PTHR37984">
    <property type="entry name" value="PROTEIN CBG26694"/>
    <property type="match status" value="1"/>
</dbReference>
<dbReference type="PANTHER" id="PTHR37984:SF5">
    <property type="entry name" value="PROTEIN NYNRIN-LIKE"/>
    <property type="match status" value="1"/>
</dbReference>
<dbReference type="PROSITE" id="PS50994">
    <property type="entry name" value="INTEGRASE"/>
    <property type="match status" value="1"/>
</dbReference>
<comment type="caution">
    <text evidence="10">The sequence shown here is derived from an EMBL/GenBank/DDBJ whole genome shotgun (WGS) entry which is preliminary data.</text>
</comment>
<sequence length="1173" mass="134185">MLMKYSLEDEDYIEEEDLVGTTSEDEILERLDLMLADAIKEGFPQEFVQELREAVKTETDIWRTKLGADPPAKLEPLRVVLMDGSVPYRTKPRQYSAAKTKFLSEYGKQLEKFELVFRNNQSRWACAAIPVRKKGPVEEYRCANDYRPMNKRTIPIAGAMPNLLVVIAKVKGAYFFATFDLFKGFWQLLLHPDCREFFSFITNDTVYTPTRVPQGATDSPIHFQNQMQEVFRDMLYENVLIWVDDIVVFAKTAEEFIAVLRKFFSRIHEYGLKLNAKKSCLYAREISWCGRIIDGEGVRHDPERVAALSSLPLPATAADLQKILCAANWLRESIVDFAQCAAPLQDKLEAAFAGHSRKQRYAESLGLSWTLGEEQQYRDFLGCIARSTKLVFPSETATICVTTDASDRGWSLIVSQVDTWDDLKPLTEQAHALVLCKGGMFKGAQLHWSIAEKEGYPIVRAAKDLEYLLHRSNGFKLFCDHANLIQIFCPSTEIRKHVRGKLQRWALMLSDYRYEIEHVKGSDNVWADLVSRWLAPVVESPAAVKAVRTRSSSALSRLRPLMDSAFVWPNPEQVRDAQRRYRRSAPQTSVESDSGLLLVEGKVWIPTQAEELLARVLIVAHCGLSAHRGADVMQRQLQQHYHIKSLYKIVKDFVAKCLLCKHVKGSQLIQRPWSDQREPAARNEVLHFDFLFMGESYGDTCYVLVLKDELTHYCELVPCDAPTSTVTVTAVLDWAKRFGLPSMWTSDKGTHFKNKLMEKLRDRLKAVHTFVPVYTPWVNGTVERINRDVLQVMRVLLLEHQLDTKSWEYLLPLVQANLNQTPVQSLGGKAPVELFTGQSVPTQLDTVLLPHAKNKLMTINMDAVEEELHKLRESLRLMHEEVVERKERTRLYQKMVKVGKLENVTVGDFVLWSRVHERLRGNKLMVRWVGPYRVTEAREYSFVIEHLITGDDFEVHGSRLKFYDDASLEVDEEILEHVAKQGIGLGVERIREHRFNPITKQWELLVSRRGLQEIEDSCEPLANMVHDVPVLVANYAEQQQDEEFRAQVSEAAKPNLVPRASRTWVLEAVRTRGLVQQARLSSSKWFKSHTIHFAFFRSQAGDHNMIYRQFAIGSKRGSKPHHGVMLNSHFYENLSLLSDEAATPTIELVKLDSAPSKLVVEDVVSPTNSTSVE</sequence>
<dbReference type="CDD" id="cd01647">
    <property type="entry name" value="RT_LTR"/>
    <property type="match status" value="1"/>
</dbReference>
<dbReference type="GO" id="GO:0015074">
    <property type="term" value="P:DNA integration"/>
    <property type="evidence" value="ECO:0007669"/>
    <property type="project" value="InterPro"/>
</dbReference>
<evidence type="ECO:0000259" key="8">
    <source>
        <dbReference type="PROSITE" id="PS50878"/>
    </source>
</evidence>
<dbReference type="Pfam" id="PF00665">
    <property type="entry name" value="rve"/>
    <property type="match status" value="1"/>
</dbReference>
<keyword evidence="6" id="KW-0695">RNA-directed DNA polymerase</keyword>
<evidence type="ECO:0000256" key="4">
    <source>
        <dbReference type="ARBA" id="ARBA00022759"/>
    </source>
</evidence>
<dbReference type="InterPro" id="IPR041373">
    <property type="entry name" value="RT_RNaseH"/>
</dbReference>
<evidence type="ECO:0000256" key="3">
    <source>
        <dbReference type="ARBA" id="ARBA00022722"/>
    </source>
</evidence>
<dbReference type="GO" id="GO:0003676">
    <property type="term" value="F:nucleic acid binding"/>
    <property type="evidence" value="ECO:0007669"/>
    <property type="project" value="InterPro"/>
</dbReference>
<dbReference type="InterPro" id="IPR000477">
    <property type="entry name" value="RT_dom"/>
</dbReference>
<name>A0A9W7DAX7_9STRA</name>
<dbReference type="OrthoDB" id="164320at2759"/>
<dbReference type="InterPro" id="IPR012337">
    <property type="entry name" value="RNaseH-like_sf"/>
</dbReference>
<dbReference type="InterPro" id="IPR050951">
    <property type="entry name" value="Retrovirus_Pol_polyprotein"/>
</dbReference>
<evidence type="ECO:0000256" key="5">
    <source>
        <dbReference type="ARBA" id="ARBA00022801"/>
    </source>
</evidence>
<dbReference type="Pfam" id="PF00078">
    <property type="entry name" value="RVT_1"/>
    <property type="match status" value="1"/>
</dbReference>
<evidence type="ECO:0000256" key="2">
    <source>
        <dbReference type="ARBA" id="ARBA00022695"/>
    </source>
</evidence>
<dbReference type="Pfam" id="PF17921">
    <property type="entry name" value="Integrase_H2C2"/>
    <property type="match status" value="1"/>
</dbReference>
<dbReference type="PROSITE" id="PS50878">
    <property type="entry name" value="RT_POL"/>
    <property type="match status" value="1"/>
</dbReference>
<dbReference type="GO" id="GO:0004519">
    <property type="term" value="F:endonuclease activity"/>
    <property type="evidence" value="ECO:0007669"/>
    <property type="project" value="UniProtKB-KW"/>
</dbReference>
<dbReference type="EMBL" id="BSXT01018925">
    <property type="protein sequence ID" value="GMG16209.1"/>
    <property type="molecule type" value="Genomic_DNA"/>
</dbReference>
<evidence type="ECO:0000313" key="11">
    <source>
        <dbReference type="Proteomes" id="UP001165121"/>
    </source>
</evidence>
<keyword evidence="1" id="KW-0808">Transferase</keyword>
<reference evidence="10" key="1">
    <citation type="submission" date="2023-04" db="EMBL/GenBank/DDBJ databases">
        <title>Phytophthora fragariaefolia NBRC 109709.</title>
        <authorList>
            <person name="Ichikawa N."/>
            <person name="Sato H."/>
            <person name="Tonouchi N."/>
        </authorList>
    </citation>
    <scope>NUCLEOTIDE SEQUENCE</scope>
    <source>
        <strain evidence="10">NBRC 109709</strain>
    </source>
</reference>
<evidence type="ECO:0000256" key="1">
    <source>
        <dbReference type="ARBA" id="ARBA00022679"/>
    </source>
</evidence>
<dbReference type="SUPFAM" id="SSF56672">
    <property type="entry name" value="DNA/RNA polymerases"/>
    <property type="match status" value="1"/>
</dbReference>
<evidence type="ECO:0000259" key="9">
    <source>
        <dbReference type="PROSITE" id="PS50994"/>
    </source>
</evidence>
<dbReference type="Gene3D" id="1.10.340.70">
    <property type="match status" value="1"/>
</dbReference>
<dbReference type="InterPro" id="IPR041588">
    <property type="entry name" value="Integrase_H2C2"/>
</dbReference>
<dbReference type="InterPro" id="IPR036397">
    <property type="entry name" value="RNaseH_sf"/>
</dbReference>
<keyword evidence="3" id="KW-0540">Nuclease</keyword>
<evidence type="ECO:0000256" key="6">
    <source>
        <dbReference type="ARBA" id="ARBA00022918"/>
    </source>
</evidence>
<feature type="domain" description="Integrase catalytic" evidence="9">
    <location>
        <begin position="675"/>
        <end position="839"/>
    </location>
</feature>
<accession>A0A9W7DAX7</accession>
<keyword evidence="4" id="KW-0255">Endonuclease</keyword>
<dbReference type="Gene3D" id="3.10.10.10">
    <property type="entry name" value="HIV Type 1 Reverse Transcriptase, subunit A, domain 1"/>
    <property type="match status" value="1"/>
</dbReference>
<keyword evidence="11" id="KW-1185">Reference proteome</keyword>
<dbReference type="Pfam" id="PF17917">
    <property type="entry name" value="RT_RNaseH"/>
    <property type="match status" value="1"/>
</dbReference>
<feature type="coiled-coil region" evidence="7">
    <location>
        <begin position="854"/>
        <end position="881"/>
    </location>
</feature>
<keyword evidence="2" id="KW-0548">Nucleotidyltransferase</keyword>
<evidence type="ECO:0000313" key="10">
    <source>
        <dbReference type="EMBL" id="GMG16209.1"/>
    </source>
</evidence>
<dbReference type="GO" id="GO:0003964">
    <property type="term" value="F:RNA-directed DNA polymerase activity"/>
    <property type="evidence" value="ECO:0007669"/>
    <property type="project" value="UniProtKB-KW"/>
</dbReference>
<dbReference type="Gene3D" id="3.30.70.270">
    <property type="match status" value="2"/>
</dbReference>
<dbReference type="Proteomes" id="UP001165121">
    <property type="component" value="Unassembled WGS sequence"/>
</dbReference>
<keyword evidence="7" id="KW-0175">Coiled coil</keyword>
<proteinExistence type="predicted"/>
<protein>
    <submittedName>
        <fullName evidence="10">Unnamed protein product</fullName>
    </submittedName>
</protein>
<dbReference type="InterPro" id="IPR043128">
    <property type="entry name" value="Rev_trsase/Diguanyl_cyclase"/>
</dbReference>
<dbReference type="InterPro" id="IPR001584">
    <property type="entry name" value="Integrase_cat-core"/>
</dbReference>
<evidence type="ECO:0000256" key="7">
    <source>
        <dbReference type="SAM" id="Coils"/>
    </source>
</evidence>
<feature type="domain" description="Reverse transcriptase" evidence="8">
    <location>
        <begin position="1"/>
        <end position="293"/>
    </location>
</feature>
<dbReference type="AlphaFoldDB" id="A0A9W7DAX7"/>
<dbReference type="InterPro" id="IPR043502">
    <property type="entry name" value="DNA/RNA_pol_sf"/>
</dbReference>
<gene>
    <name evidence="10" type="ORF">Pfra01_002967600</name>
</gene>